<feature type="domain" description="BD-FAE-like" evidence="2">
    <location>
        <begin position="167"/>
        <end position="210"/>
    </location>
</feature>
<evidence type="ECO:0000259" key="2">
    <source>
        <dbReference type="Pfam" id="PF20434"/>
    </source>
</evidence>
<keyword evidence="1 3" id="KW-0378">Hydrolase</keyword>
<dbReference type="InterPro" id="IPR050300">
    <property type="entry name" value="GDXG_lipolytic_enzyme"/>
</dbReference>
<dbReference type="Proteomes" id="UP000551327">
    <property type="component" value="Unassembled WGS sequence"/>
</dbReference>
<keyword evidence="4" id="KW-1185">Reference proteome</keyword>
<dbReference type="AlphaFoldDB" id="A0A7X1FZU6"/>
<sequence length="338" mass="35417">MRGSTGNPLARLALGAVLTGLILASPVAAAREEAPLRLWPQGAPAIPGWPGIASVPVPERLEAVPGDPWSDNVANVADPTLQPFLPAPGTATGAAVIVAPGGGFHHLAMRKEGTAVAAWLADHGIAAFVLKYRLVQHEPGESADALRRRVNSDPRFRNGVAGMPGLADGLAALRLVRARAADWGLDPHRVGVVGFSAGGHIAGMMALTGNPAERPDFVGLIYGMPFLIPFPDLPAANLPWPPGTPKEPWLRPKPTPAPGALPPMFLAQAQDDVLVGPELGGFYAALTRAGYQPELHLYARGGHGFGMKPQGLSSDRWIESFRSWITAGGFDRARPAAP</sequence>
<dbReference type="InterPro" id="IPR049492">
    <property type="entry name" value="BD-FAE-like_dom"/>
</dbReference>
<dbReference type="InterPro" id="IPR029058">
    <property type="entry name" value="AB_hydrolase_fold"/>
</dbReference>
<protein>
    <submittedName>
        <fullName evidence="3">Alpha/beta hydrolase</fullName>
    </submittedName>
</protein>
<dbReference type="PANTHER" id="PTHR48081">
    <property type="entry name" value="AB HYDROLASE SUPERFAMILY PROTEIN C4A8.06C"/>
    <property type="match status" value="1"/>
</dbReference>
<dbReference type="GO" id="GO:0016787">
    <property type="term" value="F:hydrolase activity"/>
    <property type="evidence" value="ECO:0007669"/>
    <property type="project" value="UniProtKB-KW"/>
</dbReference>
<comment type="caution">
    <text evidence="3">The sequence shown here is derived from an EMBL/GenBank/DDBJ whole genome shotgun (WGS) entry which is preliminary data.</text>
</comment>
<dbReference type="EMBL" id="JACLAX010000011">
    <property type="protein sequence ID" value="MBC2669894.1"/>
    <property type="molecule type" value="Genomic_DNA"/>
</dbReference>
<dbReference type="Pfam" id="PF20434">
    <property type="entry name" value="BD-FAE"/>
    <property type="match status" value="1"/>
</dbReference>
<dbReference type="SUPFAM" id="SSF53474">
    <property type="entry name" value="alpha/beta-Hydrolases"/>
    <property type="match status" value="1"/>
</dbReference>
<dbReference type="RefSeq" id="WP_185679751.1">
    <property type="nucleotide sequence ID" value="NZ_JACLAX010000011.1"/>
</dbReference>
<proteinExistence type="predicted"/>
<organism evidence="3 4">
    <name type="scientific">Novosphingobium piscinae</name>
    <dbReference type="NCBI Taxonomy" id="1507448"/>
    <lineage>
        <taxon>Bacteria</taxon>
        <taxon>Pseudomonadati</taxon>
        <taxon>Pseudomonadota</taxon>
        <taxon>Alphaproteobacteria</taxon>
        <taxon>Sphingomonadales</taxon>
        <taxon>Sphingomonadaceae</taxon>
        <taxon>Novosphingobium</taxon>
    </lineage>
</organism>
<gene>
    <name evidence="3" type="ORF">H7F53_12125</name>
</gene>
<accession>A0A7X1FZU6</accession>
<dbReference type="Gene3D" id="3.40.50.1820">
    <property type="entry name" value="alpha/beta hydrolase"/>
    <property type="match status" value="1"/>
</dbReference>
<reference evidence="3 4" key="1">
    <citation type="submission" date="2020-08" db="EMBL/GenBank/DDBJ databases">
        <title>The genome sequence of type strain Novosphingobium piscinae KCTC 42194.</title>
        <authorList>
            <person name="Liu Y."/>
        </authorList>
    </citation>
    <scope>NUCLEOTIDE SEQUENCE [LARGE SCALE GENOMIC DNA]</scope>
    <source>
        <strain evidence="3 4">KCTC 42194</strain>
    </source>
</reference>
<dbReference type="PANTHER" id="PTHR48081:SF6">
    <property type="entry name" value="PEPTIDASE S9 PROLYL OLIGOPEPTIDASE CATALYTIC DOMAIN-CONTAINING PROTEIN"/>
    <property type="match status" value="1"/>
</dbReference>
<evidence type="ECO:0000256" key="1">
    <source>
        <dbReference type="ARBA" id="ARBA00022801"/>
    </source>
</evidence>
<evidence type="ECO:0000313" key="3">
    <source>
        <dbReference type="EMBL" id="MBC2669894.1"/>
    </source>
</evidence>
<evidence type="ECO:0000313" key="4">
    <source>
        <dbReference type="Proteomes" id="UP000551327"/>
    </source>
</evidence>
<name>A0A7X1FZU6_9SPHN</name>